<reference evidence="6" key="1">
    <citation type="submission" date="2024-07" db="EMBL/GenBank/DDBJ databases">
        <authorList>
            <person name="Yu S.T."/>
        </authorList>
    </citation>
    <scope>NUCLEOTIDE SEQUENCE</scope>
    <source>
        <strain evidence="6">R02</strain>
        <plasmid evidence="6">unnamed1</plasmid>
    </source>
</reference>
<accession>A0AB39M0V9</accession>
<dbReference type="AlphaFoldDB" id="A0AB39M0V9"/>
<keyword evidence="2 4" id="KW-0238">DNA-binding</keyword>
<dbReference type="SUPFAM" id="SSF48498">
    <property type="entry name" value="Tetracyclin repressor-like, C-terminal domain"/>
    <property type="match status" value="1"/>
</dbReference>
<protein>
    <submittedName>
        <fullName evidence="6">TetR/AcrR family transcriptional regulator</fullName>
    </submittedName>
</protein>
<dbReference type="InterPro" id="IPR036271">
    <property type="entry name" value="Tet_transcr_reg_TetR-rel_C_sf"/>
</dbReference>
<dbReference type="Pfam" id="PF00440">
    <property type="entry name" value="TetR_N"/>
    <property type="match status" value="1"/>
</dbReference>
<evidence type="ECO:0000256" key="2">
    <source>
        <dbReference type="ARBA" id="ARBA00023125"/>
    </source>
</evidence>
<evidence type="ECO:0000256" key="4">
    <source>
        <dbReference type="PROSITE-ProRule" id="PRU00335"/>
    </source>
</evidence>
<feature type="domain" description="HTH tetR-type" evidence="5">
    <location>
        <begin position="9"/>
        <end position="69"/>
    </location>
</feature>
<sequence length="195" mass="20614">MVSRSESAAATRRALLDAAAELLDEGGPEAVTLREVGARAGVSRGAPYGHFADKETLLGAVAAEGWERLSDEITALRGTPSERLRGALAALVAIGRRHPHRYRQMYAPPAGEEPGTMIHASCRAQEAFLAIVSELVDQADVHRYGGLLFTGVNGIIAAELSGHFATGTWHTSADELVDTLAALIPAARLPARADR</sequence>
<dbReference type="PANTHER" id="PTHR30055:SF234">
    <property type="entry name" value="HTH-TYPE TRANSCRIPTIONAL REGULATOR BETI"/>
    <property type="match status" value="1"/>
</dbReference>
<dbReference type="PROSITE" id="PS50977">
    <property type="entry name" value="HTH_TETR_2"/>
    <property type="match status" value="1"/>
</dbReference>
<proteinExistence type="predicted"/>
<feature type="DNA-binding region" description="H-T-H motif" evidence="4">
    <location>
        <begin position="32"/>
        <end position="51"/>
    </location>
</feature>
<geneLocation type="plasmid" evidence="6">
    <name>unnamed1</name>
</geneLocation>
<dbReference type="InterPro" id="IPR025996">
    <property type="entry name" value="MT1864/Rv1816-like_C"/>
</dbReference>
<dbReference type="Pfam" id="PF13305">
    <property type="entry name" value="TetR_C_33"/>
    <property type="match status" value="1"/>
</dbReference>
<dbReference type="InterPro" id="IPR009057">
    <property type="entry name" value="Homeodomain-like_sf"/>
</dbReference>
<name>A0AB39M0V9_9ACTN</name>
<dbReference type="EMBL" id="CP163430">
    <property type="protein sequence ID" value="XDP98577.1"/>
    <property type="molecule type" value="Genomic_DNA"/>
</dbReference>
<gene>
    <name evidence="6" type="ORF">AB5J57_34325</name>
</gene>
<keyword evidence="1" id="KW-0805">Transcription regulation</keyword>
<dbReference type="InterPro" id="IPR001647">
    <property type="entry name" value="HTH_TetR"/>
</dbReference>
<dbReference type="Gene3D" id="1.10.357.10">
    <property type="entry name" value="Tetracycline Repressor, domain 2"/>
    <property type="match status" value="1"/>
</dbReference>
<dbReference type="PANTHER" id="PTHR30055">
    <property type="entry name" value="HTH-TYPE TRANSCRIPTIONAL REGULATOR RUTR"/>
    <property type="match status" value="1"/>
</dbReference>
<dbReference type="GO" id="GO:0000976">
    <property type="term" value="F:transcription cis-regulatory region binding"/>
    <property type="evidence" value="ECO:0007669"/>
    <property type="project" value="TreeGrafter"/>
</dbReference>
<keyword evidence="6" id="KW-0614">Plasmid</keyword>
<evidence type="ECO:0000259" key="5">
    <source>
        <dbReference type="PROSITE" id="PS50977"/>
    </source>
</evidence>
<dbReference type="GO" id="GO:0003700">
    <property type="term" value="F:DNA-binding transcription factor activity"/>
    <property type="evidence" value="ECO:0007669"/>
    <property type="project" value="TreeGrafter"/>
</dbReference>
<evidence type="ECO:0000256" key="1">
    <source>
        <dbReference type="ARBA" id="ARBA00023015"/>
    </source>
</evidence>
<dbReference type="SUPFAM" id="SSF46689">
    <property type="entry name" value="Homeodomain-like"/>
    <property type="match status" value="1"/>
</dbReference>
<evidence type="ECO:0000313" key="6">
    <source>
        <dbReference type="EMBL" id="XDP98577.1"/>
    </source>
</evidence>
<keyword evidence="3" id="KW-0804">Transcription</keyword>
<dbReference type="PRINTS" id="PR00455">
    <property type="entry name" value="HTHTETR"/>
</dbReference>
<evidence type="ECO:0000256" key="3">
    <source>
        <dbReference type="ARBA" id="ARBA00023163"/>
    </source>
</evidence>
<dbReference type="RefSeq" id="WP_369162201.1">
    <property type="nucleotide sequence ID" value="NZ_CP163430.1"/>
</dbReference>
<dbReference type="InterPro" id="IPR050109">
    <property type="entry name" value="HTH-type_TetR-like_transc_reg"/>
</dbReference>
<organism evidence="6">
    <name type="scientific">Streptomyces sp. R02</name>
    <dbReference type="NCBI Taxonomy" id="3238623"/>
    <lineage>
        <taxon>Bacteria</taxon>
        <taxon>Bacillati</taxon>
        <taxon>Actinomycetota</taxon>
        <taxon>Actinomycetes</taxon>
        <taxon>Kitasatosporales</taxon>
        <taxon>Streptomycetaceae</taxon>
        <taxon>Streptomyces</taxon>
    </lineage>
</organism>